<protein>
    <submittedName>
        <fullName evidence="2">Uncharacterized protein</fullName>
    </submittedName>
</protein>
<name>A0A385E9X7_9CAUD</name>
<dbReference type="EMBL" id="MH588545">
    <property type="protein sequence ID" value="AXQ68691.1"/>
    <property type="molecule type" value="Genomic_DNA"/>
</dbReference>
<reference evidence="2 3" key="2">
    <citation type="submission" date="2018-09" db="EMBL/GenBank/DDBJ databases">
        <title>Giant CbK-like Caulobacter bacteriophages have genetically divergent genomes.</title>
        <authorList>
            <person name="Wilson K."/>
            <person name="Ely B."/>
        </authorList>
    </citation>
    <scope>NUCLEOTIDE SEQUENCE [LARGE SCALE GENOMIC DNA]</scope>
</reference>
<proteinExistence type="predicted"/>
<gene>
    <name evidence="2" type="ORF">CcrPW_gp152c</name>
</gene>
<keyword evidence="3" id="KW-1185">Reference proteome</keyword>
<evidence type="ECO:0000313" key="3">
    <source>
        <dbReference type="Proteomes" id="UP000259026"/>
    </source>
</evidence>
<dbReference type="Proteomes" id="UP000259026">
    <property type="component" value="Segment"/>
</dbReference>
<sequence length="74" mass="8292">MSEDKTPNPKLQFRLPREDNFPTVPFDDPPPLIDTAEIILGQRLKITKQGFLLDGKPANTEKVLKAAGLKFKDS</sequence>
<reference evidence="3" key="1">
    <citation type="submission" date="2018-07" db="EMBL/GenBank/DDBJ databases">
        <title>Giant CbK-like Caulobacter bacteriophages have genetically divergent genomes.</title>
        <authorList>
            <person name="Wilson K.M."/>
            <person name="Ely B."/>
        </authorList>
    </citation>
    <scope>NUCLEOTIDE SEQUENCE [LARGE SCALE GENOMIC DNA]</scope>
</reference>
<evidence type="ECO:0000256" key="1">
    <source>
        <dbReference type="SAM" id="MobiDB-lite"/>
    </source>
</evidence>
<evidence type="ECO:0000313" key="2">
    <source>
        <dbReference type="EMBL" id="AXQ68691.1"/>
    </source>
</evidence>
<feature type="region of interest" description="Disordered" evidence="1">
    <location>
        <begin position="1"/>
        <end position="28"/>
    </location>
</feature>
<accession>A0A385E9X7</accession>
<organism evidence="2 3">
    <name type="scientific">Caulobacter phage CcrPW</name>
    <dbReference type="NCBI Taxonomy" id="2283271"/>
    <lineage>
        <taxon>Viruses</taxon>
        <taxon>Duplodnaviria</taxon>
        <taxon>Heunggongvirae</taxon>
        <taxon>Uroviricota</taxon>
        <taxon>Caudoviricetes</taxon>
        <taxon>Jeanschmidtviridae</taxon>
        <taxon>Colossusvirus</taxon>
        <taxon>Colossusvirus PW</taxon>
    </lineage>
</organism>